<sequence>MLTNKFFPLVSGHLSLDLVNTEIVKRGIRHDLLVSEKDLANWIKIKKESGILFSNQFDEKSLLSNGLSTLRDLRTFLREGFEEIADGKQLDDKWKSHLEDLTEQAPLSFKLLSESLLPV</sequence>
<dbReference type="RefSeq" id="WP_183041225.1">
    <property type="nucleotide sequence ID" value="NZ_PDOE01000023.1"/>
</dbReference>
<evidence type="ECO:0000313" key="1">
    <source>
        <dbReference type="EMBL" id="RKL65089.1"/>
    </source>
</evidence>
<gene>
    <name evidence="1" type="ORF">CR203_22755</name>
</gene>
<comment type="caution">
    <text evidence="1">The sequence shown here is derived from an EMBL/GenBank/DDBJ whole genome shotgun (WGS) entry which is preliminary data.</text>
</comment>
<evidence type="ECO:0000313" key="2">
    <source>
        <dbReference type="Proteomes" id="UP000281498"/>
    </source>
</evidence>
<dbReference type="Pfam" id="PF07336">
    <property type="entry name" value="ABATE"/>
    <property type="match status" value="1"/>
</dbReference>
<organism evidence="1 2">
    <name type="scientific">Salipaludibacillus neizhouensis</name>
    <dbReference type="NCBI Taxonomy" id="885475"/>
    <lineage>
        <taxon>Bacteria</taxon>
        <taxon>Bacillati</taxon>
        <taxon>Bacillota</taxon>
        <taxon>Bacilli</taxon>
        <taxon>Bacillales</taxon>
        <taxon>Bacillaceae</taxon>
    </lineage>
</organism>
<protein>
    <submittedName>
        <fullName evidence="1">Uncharacterized protein</fullName>
    </submittedName>
</protein>
<reference evidence="1 2" key="1">
    <citation type="submission" date="2017-10" db="EMBL/GenBank/DDBJ databases">
        <title>Bacillus sp. nov., a halophilic bacterium isolated from a Keqin Lake.</title>
        <authorList>
            <person name="Wang H."/>
        </authorList>
    </citation>
    <scope>NUCLEOTIDE SEQUENCE [LARGE SCALE GENOMIC DNA]</scope>
    <source>
        <strain evidence="1 2">KCTC 13187</strain>
    </source>
</reference>
<dbReference type="InterPro" id="IPR010852">
    <property type="entry name" value="ABATE"/>
</dbReference>
<dbReference type="AlphaFoldDB" id="A0A3A9JY12"/>
<dbReference type="InterPro" id="IPR023286">
    <property type="entry name" value="ABATE_dom_sf"/>
</dbReference>
<dbReference type="SUPFAM" id="SSF160904">
    <property type="entry name" value="Jann2411-like"/>
    <property type="match status" value="1"/>
</dbReference>
<keyword evidence="2" id="KW-1185">Reference proteome</keyword>
<dbReference type="Proteomes" id="UP000281498">
    <property type="component" value="Unassembled WGS sequence"/>
</dbReference>
<accession>A0A3A9JY12</accession>
<proteinExistence type="predicted"/>
<dbReference type="EMBL" id="PDOE01000023">
    <property type="protein sequence ID" value="RKL65089.1"/>
    <property type="molecule type" value="Genomic_DNA"/>
</dbReference>
<name>A0A3A9JY12_9BACI</name>
<feature type="non-terminal residue" evidence="1">
    <location>
        <position position="119"/>
    </location>
</feature>